<dbReference type="GO" id="GO:0080006">
    <property type="term" value="P:internode patterning"/>
    <property type="evidence" value="ECO:0007669"/>
    <property type="project" value="EnsemblPlants"/>
</dbReference>
<sequence length="319" mass="35808">MLDEVYRRYKLYHQQVQAVIASFESVPGLSSAAPYASMALKVMSKHFRCLKNAISDHLHHINKAIGKEGFSEEENSGFGLINRQTNNYGTIRQPHVWRPQRGLPERAVAVLRAWLFEHFLHPYPTDTDKQMLAKQTGLTRNQVSNWFINARVRLWKPMVEEIHSLEMRQQNKAGASDANHNTDKQPQLPSSSTATSSNDTSFFHNQNQSSKRPHDELSQVSHHIQEPNYNFVFDGFHGHHNIEVGGGVGVKENGDVSLTLGLHQNNGICLADPIPLNVVHGFGLGLEECNDPYVIGSFGGQDRQFGKDIGGRLLHDFVG</sequence>
<dbReference type="SMART" id="SM00574">
    <property type="entry name" value="POX"/>
    <property type="match status" value="1"/>
</dbReference>
<dbReference type="Pfam" id="PF07526">
    <property type="entry name" value="POX"/>
    <property type="match status" value="1"/>
</dbReference>
<dbReference type="GO" id="GO:0010077">
    <property type="term" value="P:maintenance of inflorescence meristem identity"/>
    <property type="evidence" value="ECO:0007669"/>
    <property type="project" value="EnsemblPlants"/>
</dbReference>
<feature type="region of interest" description="Disordered" evidence="9">
    <location>
        <begin position="170"/>
        <end position="220"/>
    </location>
</feature>
<dbReference type="OMA" id="KSPNCES"/>
<keyword evidence="4 8" id="KW-0238">DNA-binding</keyword>
<keyword evidence="12" id="KW-1185">Reference proteome</keyword>
<dbReference type="GO" id="GO:0005634">
    <property type="term" value="C:nucleus"/>
    <property type="evidence" value="ECO:0007669"/>
    <property type="project" value="UniProtKB-SubCell"/>
</dbReference>
<evidence type="ECO:0000256" key="9">
    <source>
        <dbReference type="SAM" id="MobiDB-lite"/>
    </source>
</evidence>
<keyword evidence="6" id="KW-0804">Transcription</keyword>
<dbReference type="Pfam" id="PF05920">
    <property type="entry name" value="Homeobox_KN"/>
    <property type="match status" value="1"/>
</dbReference>
<accession>A0A5P1E8N2</accession>
<comment type="subcellular location">
    <subcellularLocation>
        <location evidence="1 8">Nucleus</location>
    </subcellularLocation>
</comment>
<evidence type="ECO:0000256" key="5">
    <source>
        <dbReference type="ARBA" id="ARBA00023155"/>
    </source>
</evidence>
<dbReference type="CDD" id="cd00086">
    <property type="entry name" value="homeodomain"/>
    <property type="match status" value="1"/>
</dbReference>
<dbReference type="Proteomes" id="UP000243459">
    <property type="component" value="Chromosome 7"/>
</dbReference>
<evidence type="ECO:0000256" key="1">
    <source>
        <dbReference type="ARBA" id="ARBA00004123"/>
    </source>
</evidence>
<keyword evidence="3" id="KW-0805">Transcription regulation</keyword>
<dbReference type="SUPFAM" id="SSF46689">
    <property type="entry name" value="Homeodomain-like"/>
    <property type="match status" value="1"/>
</dbReference>
<dbReference type="GO" id="GO:0043565">
    <property type="term" value="F:sequence-specific DNA binding"/>
    <property type="evidence" value="ECO:0007669"/>
    <property type="project" value="EnsemblPlants"/>
</dbReference>
<dbReference type="Gene3D" id="1.10.10.60">
    <property type="entry name" value="Homeodomain-like"/>
    <property type="match status" value="1"/>
</dbReference>
<evidence type="ECO:0000256" key="2">
    <source>
        <dbReference type="ARBA" id="ARBA00006454"/>
    </source>
</evidence>
<organism evidence="11 12">
    <name type="scientific">Asparagus officinalis</name>
    <name type="common">Garden asparagus</name>
    <dbReference type="NCBI Taxonomy" id="4686"/>
    <lineage>
        <taxon>Eukaryota</taxon>
        <taxon>Viridiplantae</taxon>
        <taxon>Streptophyta</taxon>
        <taxon>Embryophyta</taxon>
        <taxon>Tracheophyta</taxon>
        <taxon>Spermatophyta</taxon>
        <taxon>Magnoliopsida</taxon>
        <taxon>Liliopsida</taxon>
        <taxon>Asparagales</taxon>
        <taxon>Asparagaceae</taxon>
        <taxon>Asparagoideae</taxon>
        <taxon>Asparagus</taxon>
    </lineage>
</organism>
<evidence type="ECO:0000256" key="4">
    <source>
        <dbReference type="ARBA" id="ARBA00023125"/>
    </source>
</evidence>
<feature type="compositionally biased region" description="Low complexity" evidence="9">
    <location>
        <begin position="190"/>
        <end position="201"/>
    </location>
</feature>
<keyword evidence="5 8" id="KW-0371">Homeobox</keyword>
<dbReference type="GO" id="GO:0045892">
    <property type="term" value="P:negative regulation of DNA-templated transcription"/>
    <property type="evidence" value="ECO:0007669"/>
    <property type="project" value="EnsemblPlants"/>
</dbReference>
<evidence type="ECO:0000259" key="10">
    <source>
        <dbReference type="PROSITE" id="PS50071"/>
    </source>
</evidence>
<gene>
    <name evidence="11" type="ORF">A4U43_C07F1150</name>
</gene>
<dbReference type="GO" id="GO:0010076">
    <property type="term" value="P:maintenance of floral meristem identity"/>
    <property type="evidence" value="ECO:0007669"/>
    <property type="project" value="EnsemblPlants"/>
</dbReference>
<comment type="similarity">
    <text evidence="2">Belongs to the TALE/BELL homeobox family.</text>
</comment>
<reference evidence="12" key="1">
    <citation type="journal article" date="2017" name="Nat. Commun.">
        <title>The asparagus genome sheds light on the origin and evolution of a young Y chromosome.</title>
        <authorList>
            <person name="Harkess A."/>
            <person name="Zhou J."/>
            <person name="Xu C."/>
            <person name="Bowers J.E."/>
            <person name="Van der Hulst R."/>
            <person name="Ayyampalayam S."/>
            <person name="Mercati F."/>
            <person name="Riccardi P."/>
            <person name="McKain M.R."/>
            <person name="Kakrana A."/>
            <person name="Tang H."/>
            <person name="Ray J."/>
            <person name="Groenendijk J."/>
            <person name="Arikit S."/>
            <person name="Mathioni S.M."/>
            <person name="Nakano M."/>
            <person name="Shan H."/>
            <person name="Telgmann-Rauber A."/>
            <person name="Kanno A."/>
            <person name="Yue Z."/>
            <person name="Chen H."/>
            <person name="Li W."/>
            <person name="Chen Y."/>
            <person name="Xu X."/>
            <person name="Zhang Y."/>
            <person name="Luo S."/>
            <person name="Chen H."/>
            <person name="Gao J."/>
            <person name="Mao Z."/>
            <person name="Pires J.C."/>
            <person name="Luo M."/>
            <person name="Kudrna D."/>
            <person name="Wing R.A."/>
            <person name="Meyers B.C."/>
            <person name="Yi K."/>
            <person name="Kong H."/>
            <person name="Lavrijsen P."/>
            <person name="Sunseri F."/>
            <person name="Falavigna A."/>
            <person name="Ye Y."/>
            <person name="Leebens-Mack J.H."/>
            <person name="Chen G."/>
        </authorList>
    </citation>
    <scope>NUCLEOTIDE SEQUENCE [LARGE SCALE GENOMIC DNA]</scope>
    <source>
        <strain evidence="12">cv. DH0086</strain>
    </source>
</reference>
<dbReference type="InterPro" id="IPR001356">
    <property type="entry name" value="HD"/>
</dbReference>
<dbReference type="GO" id="GO:0048457">
    <property type="term" value="P:floral whorl morphogenesis"/>
    <property type="evidence" value="ECO:0007669"/>
    <property type="project" value="EnsemblPlants"/>
</dbReference>
<dbReference type="InterPro" id="IPR008422">
    <property type="entry name" value="KN_HD"/>
</dbReference>
<dbReference type="GO" id="GO:0010223">
    <property type="term" value="P:secondary shoot formation"/>
    <property type="evidence" value="ECO:0007669"/>
    <property type="project" value="EnsemblPlants"/>
</dbReference>
<dbReference type="GO" id="GO:0010228">
    <property type="term" value="P:vegetative to reproductive phase transition of meristem"/>
    <property type="evidence" value="ECO:0007669"/>
    <property type="project" value="EnsemblPlants"/>
</dbReference>
<feature type="domain" description="Homeobox" evidence="10">
    <location>
        <begin position="94"/>
        <end position="157"/>
    </location>
</feature>
<dbReference type="GO" id="GO:0010051">
    <property type="term" value="P:xylem and phloem pattern formation"/>
    <property type="evidence" value="ECO:0007669"/>
    <property type="project" value="EnsemblPlants"/>
</dbReference>
<dbReference type="GO" id="GO:0010089">
    <property type="term" value="P:xylem development"/>
    <property type="evidence" value="ECO:0007669"/>
    <property type="project" value="EnsemblPlants"/>
</dbReference>
<evidence type="ECO:0000256" key="8">
    <source>
        <dbReference type="PROSITE-ProRule" id="PRU00108"/>
    </source>
</evidence>
<dbReference type="GO" id="GO:0010154">
    <property type="term" value="P:fruit development"/>
    <property type="evidence" value="ECO:0007669"/>
    <property type="project" value="EnsemblPlants"/>
</dbReference>
<dbReference type="PANTHER" id="PTHR11850">
    <property type="entry name" value="HOMEOBOX PROTEIN TRANSCRIPTION FACTORS"/>
    <property type="match status" value="1"/>
</dbReference>
<name>A0A5P1E8N2_ASPOF</name>
<dbReference type="InterPro" id="IPR050224">
    <property type="entry name" value="TALE_homeobox"/>
</dbReference>
<dbReference type="Gramene" id="ONK62174">
    <property type="protein sequence ID" value="ONK62174"/>
    <property type="gene ID" value="A4U43_C07F1150"/>
</dbReference>
<evidence type="ECO:0000313" key="12">
    <source>
        <dbReference type="Proteomes" id="UP000243459"/>
    </source>
</evidence>
<dbReference type="InterPro" id="IPR006563">
    <property type="entry name" value="POX_dom"/>
</dbReference>
<dbReference type="AlphaFoldDB" id="A0A5P1E8N2"/>
<dbReference type="InterPro" id="IPR009057">
    <property type="entry name" value="Homeodomain-like_sf"/>
</dbReference>
<evidence type="ECO:0000256" key="3">
    <source>
        <dbReference type="ARBA" id="ARBA00023015"/>
    </source>
</evidence>
<keyword evidence="7 8" id="KW-0539">Nucleus</keyword>
<dbReference type="GO" id="GO:0005829">
    <property type="term" value="C:cytosol"/>
    <property type="evidence" value="ECO:0007669"/>
    <property type="project" value="EnsemblPlants"/>
</dbReference>
<feature type="DNA-binding region" description="Homeobox" evidence="8">
    <location>
        <begin position="96"/>
        <end position="158"/>
    </location>
</feature>
<dbReference type="PROSITE" id="PS50071">
    <property type="entry name" value="HOMEOBOX_2"/>
    <property type="match status" value="1"/>
</dbReference>
<dbReference type="FunFam" id="1.10.10.60:FF:000117">
    <property type="entry name" value="BEL1-like homeodomain protein 9"/>
    <property type="match status" value="1"/>
</dbReference>
<dbReference type="SMART" id="SM00389">
    <property type="entry name" value="HOX"/>
    <property type="match status" value="1"/>
</dbReference>
<proteinExistence type="inferred from homology"/>
<evidence type="ECO:0000256" key="6">
    <source>
        <dbReference type="ARBA" id="ARBA00023163"/>
    </source>
</evidence>
<dbReference type="EMBL" id="CM007387">
    <property type="protein sequence ID" value="ONK62174.1"/>
    <property type="molecule type" value="Genomic_DNA"/>
</dbReference>
<evidence type="ECO:0000313" key="11">
    <source>
        <dbReference type="EMBL" id="ONK62174.1"/>
    </source>
</evidence>
<protein>
    <recommendedName>
        <fullName evidence="10">Homeobox domain-containing protein</fullName>
    </recommendedName>
</protein>
<evidence type="ECO:0000256" key="7">
    <source>
        <dbReference type="ARBA" id="ARBA00023242"/>
    </source>
</evidence>